<proteinExistence type="predicted"/>
<organism evidence="1 2">
    <name type="scientific">Coccomyxa subellipsoidea</name>
    <dbReference type="NCBI Taxonomy" id="248742"/>
    <lineage>
        <taxon>Eukaryota</taxon>
        <taxon>Viridiplantae</taxon>
        <taxon>Chlorophyta</taxon>
        <taxon>core chlorophytes</taxon>
        <taxon>Trebouxiophyceae</taxon>
        <taxon>Trebouxiophyceae incertae sedis</taxon>
        <taxon>Coccomyxaceae</taxon>
        <taxon>Coccomyxa</taxon>
    </lineage>
</organism>
<sequence>MDRTALGCSVRVGCPVRFAFRRQPGTEVIVEIQYYDRQHVNHGTEAQDGPGLGITAARRFGQSKPPKDYFLNSMDVANIRRVLDKREWMFSDNPQESVHMFKNAQICWKISSRLSLTRCCQCWCAAG</sequence>
<evidence type="ECO:0000313" key="1">
    <source>
        <dbReference type="EMBL" id="KAK9900985.1"/>
    </source>
</evidence>
<keyword evidence="2" id="KW-1185">Reference proteome</keyword>
<name>A0ABR2YAB4_9CHLO</name>
<evidence type="ECO:0000313" key="2">
    <source>
        <dbReference type="Proteomes" id="UP001491310"/>
    </source>
</evidence>
<dbReference type="EMBL" id="JALJOT010000021">
    <property type="protein sequence ID" value="KAK9900985.1"/>
    <property type="molecule type" value="Genomic_DNA"/>
</dbReference>
<accession>A0ABR2YAB4</accession>
<dbReference type="Proteomes" id="UP001491310">
    <property type="component" value="Unassembled WGS sequence"/>
</dbReference>
<reference evidence="1 2" key="1">
    <citation type="journal article" date="2024" name="Nat. Commun.">
        <title>Phylogenomics reveals the evolutionary origins of lichenization in chlorophyte algae.</title>
        <authorList>
            <person name="Puginier C."/>
            <person name="Libourel C."/>
            <person name="Otte J."/>
            <person name="Skaloud P."/>
            <person name="Haon M."/>
            <person name="Grisel S."/>
            <person name="Petersen M."/>
            <person name="Berrin J.G."/>
            <person name="Delaux P.M."/>
            <person name="Dal Grande F."/>
            <person name="Keller J."/>
        </authorList>
    </citation>
    <scope>NUCLEOTIDE SEQUENCE [LARGE SCALE GENOMIC DNA]</scope>
    <source>
        <strain evidence="1 2">SAG 216-7</strain>
    </source>
</reference>
<protein>
    <submittedName>
        <fullName evidence="1">Uncharacterized protein</fullName>
    </submittedName>
</protein>
<gene>
    <name evidence="1" type="ORF">WJX75_008153</name>
</gene>
<comment type="caution">
    <text evidence="1">The sequence shown here is derived from an EMBL/GenBank/DDBJ whole genome shotgun (WGS) entry which is preliminary data.</text>
</comment>